<dbReference type="AlphaFoldDB" id="A0A8J8CDQ7"/>
<dbReference type="InterPro" id="IPR036890">
    <property type="entry name" value="HATPase_C_sf"/>
</dbReference>
<feature type="domain" description="Histidine kinase" evidence="7">
    <location>
        <begin position="624"/>
        <end position="845"/>
    </location>
</feature>
<organism evidence="8 10">
    <name type="scientific">Candidatus Sysuiplasma superficiale</name>
    <dbReference type="NCBI Taxonomy" id="2823368"/>
    <lineage>
        <taxon>Archaea</taxon>
        <taxon>Methanobacteriati</taxon>
        <taxon>Thermoplasmatota</taxon>
        <taxon>Thermoplasmata</taxon>
        <taxon>Candidatus Sysuiplasmatales</taxon>
        <taxon>Candidatus Sysuiplasmataceae</taxon>
        <taxon>Candidatus Sysuiplasma</taxon>
    </lineage>
</organism>
<evidence type="ECO:0000256" key="5">
    <source>
        <dbReference type="ARBA" id="ARBA00023012"/>
    </source>
</evidence>
<evidence type="ECO:0000313" key="9">
    <source>
        <dbReference type="EMBL" id="MBX8643235.1"/>
    </source>
</evidence>
<keyword evidence="4 8" id="KW-0418">Kinase</keyword>
<dbReference type="Gene3D" id="3.30.565.10">
    <property type="entry name" value="Histidine kinase-like ATPase, C-terminal domain"/>
    <property type="match status" value="1"/>
</dbReference>
<keyword evidence="6" id="KW-0812">Transmembrane</keyword>
<feature type="transmembrane region" description="Helical" evidence="6">
    <location>
        <begin position="57"/>
        <end position="75"/>
    </location>
</feature>
<name>A0A8J8CDQ7_9ARCH</name>
<dbReference type="EC" id="2.7.13.3" evidence="2"/>
<keyword evidence="3" id="KW-0808">Transferase</keyword>
<dbReference type="PANTHER" id="PTHR43711:SF1">
    <property type="entry name" value="HISTIDINE KINASE 1"/>
    <property type="match status" value="1"/>
</dbReference>
<feature type="transmembrane region" description="Helical" evidence="6">
    <location>
        <begin position="188"/>
        <end position="209"/>
    </location>
</feature>
<dbReference type="EMBL" id="JAGVSJ010000004">
    <property type="protein sequence ID" value="MBX8631410.1"/>
    <property type="molecule type" value="Genomic_DNA"/>
</dbReference>
<dbReference type="SUPFAM" id="SSF55874">
    <property type="entry name" value="ATPase domain of HSP90 chaperone/DNA topoisomerase II/histidine kinase"/>
    <property type="match status" value="1"/>
</dbReference>
<dbReference type="SMART" id="SM00387">
    <property type="entry name" value="HATPase_c"/>
    <property type="match status" value="1"/>
</dbReference>
<evidence type="ECO:0000256" key="1">
    <source>
        <dbReference type="ARBA" id="ARBA00000085"/>
    </source>
</evidence>
<feature type="transmembrane region" description="Helical" evidence="6">
    <location>
        <begin position="154"/>
        <end position="176"/>
    </location>
</feature>
<dbReference type="InterPro" id="IPR003594">
    <property type="entry name" value="HATPase_dom"/>
</dbReference>
<feature type="transmembrane region" description="Helical" evidence="6">
    <location>
        <begin position="87"/>
        <end position="108"/>
    </location>
</feature>
<feature type="transmembrane region" description="Helical" evidence="6">
    <location>
        <begin position="221"/>
        <end position="240"/>
    </location>
</feature>
<evidence type="ECO:0000313" key="8">
    <source>
        <dbReference type="EMBL" id="MBX8631410.1"/>
    </source>
</evidence>
<dbReference type="PROSITE" id="PS50109">
    <property type="entry name" value="HIS_KIN"/>
    <property type="match status" value="1"/>
</dbReference>
<dbReference type="SUPFAM" id="SSF55781">
    <property type="entry name" value="GAF domain-like"/>
    <property type="match status" value="1"/>
</dbReference>
<comment type="catalytic activity">
    <reaction evidence="1">
        <text>ATP + protein L-histidine = ADP + protein N-phospho-L-histidine.</text>
        <dbReference type="EC" id="2.7.13.3"/>
    </reaction>
</comment>
<feature type="transmembrane region" description="Helical" evidence="6">
    <location>
        <begin position="120"/>
        <end position="142"/>
    </location>
</feature>
<dbReference type="Pfam" id="PF01590">
    <property type="entry name" value="GAF"/>
    <property type="match status" value="1"/>
</dbReference>
<dbReference type="EMBL" id="JAHEAC010000002">
    <property type="protein sequence ID" value="MBX8643235.1"/>
    <property type="molecule type" value="Genomic_DNA"/>
</dbReference>
<dbReference type="Pfam" id="PF02518">
    <property type="entry name" value="HATPase_c"/>
    <property type="match status" value="1"/>
</dbReference>
<protein>
    <recommendedName>
        <fullName evidence="2">histidine kinase</fullName>
        <ecNumber evidence="2">2.7.13.3</ecNumber>
    </recommendedName>
</protein>
<dbReference type="InterPro" id="IPR003018">
    <property type="entry name" value="GAF"/>
</dbReference>
<proteinExistence type="predicted"/>
<sequence length="854" mass="95409">MVSKRWSLQHTVERLRAYWKQPLHGFIPPATILLFAVVIGILPSISGSVAGNVLSGYFGSSLVFILTLAALFLYYDRFRRTQYLQDLFVASALLASIMFVAASLYTMIRFNSVAAYNASATLFILESLRLLTIMLLLYAGLFMERVIERKTSNLLSAIVVGTTVLVTSFSILWVIFGTGAGTPLSGNRLPSISFVFLFSLIPLVVFYAVLSRFSTTERTRWSVLGLSAFSVLILLSSLIALLSDYAGSAPIYYSYTFVWMAALFPLWGILLDFKADSEHDIQFERQLSGLMSWGYNSPVVSVSRMSTDAMNMGTAILGSYIASATVFIYTSNDGINWKIRGVSSGDHAPPAVREALTFDVRALIPSGNDFVTLSKVNSMVPQFSKIFGQNCTLCLHKVEESVYLMMGFSTEGSRITLNDEIRKLEKVTASLAAQLKGMLESERRERMNLRLLAVIEMVRKLIDVKEESAIYTSICREITDKLGFMYVSIWEVGKDERVHLRSWDWPEEMQHLLSTELYLEKGKGIIGTVALSGRPYLANDVSRDPFFTDLNISDARSEFAVPVLMNGRCIAVLDIESPDVNSFDSYDCDIIVILSNIMSMSLKNIELYRSIEENERLTELRSQMLIHDIKNLFQSITLNLELFKKRSFQTRQITDSDIRLIENVSAGLSKGNNFANTVMELLKLSYKRETVRENYSLYSVVSSAISNVRASMYPRKIELETDIDPRAAEITASKMVEQVFINLFTNSCKYNRNDVVKLVLRSYPVENGERRLVGVEIRDNGTGIDSSDPDAIFDRFNTAAKGTGLGLSLVRAIMRSADGDISIKETSTEGTGSGTTFVLTFVSPVSQIEKVIAK</sequence>
<dbReference type="GO" id="GO:0004673">
    <property type="term" value="F:protein histidine kinase activity"/>
    <property type="evidence" value="ECO:0007669"/>
    <property type="project" value="UniProtKB-EC"/>
</dbReference>
<keyword evidence="6" id="KW-1133">Transmembrane helix</keyword>
<evidence type="ECO:0000256" key="4">
    <source>
        <dbReference type="ARBA" id="ARBA00022777"/>
    </source>
</evidence>
<dbReference type="InterPro" id="IPR004358">
    <property type="entry name" value="Sig_transdc_His_kin-like_C"/>
</dbReference>
<evidence type="ECO:0000259" key="7">
    <source>
        <dbReference type="PROSITE" id="PS50109"/>
    </source>
</evidence>
<feature type="transmembrane region" description="Helical" evidence="6">
    <location>
        <begin position="23"/>
        <end position="45"/>
    </location>
</feature>
<dbReference type="SMART" id="SM00065">
    <property type="entry name" value="GAF"/>
    <property type="match status" value="1"/>
</dbReference>
<dbReference type="InterPro" id="IPR005467">
    <property type="entry name" value="His_kinase_dom"/>
</dbReference>
<evidence type="ECO:0000256" key="3">
    <source>
        <dbReference type="ARBA" id="ARBA00022679"/>
    </source>
</evidence>
<gene>
    <name evidence="8" type="ORF">J9259_02650</name>
    <name evidence="9" type="ORF">KIY12_00665</name>
</gene>
<keyword evidence="5" id="KW-0902">Two-component regulatory system</keyword>
<dbReference type="InterPro" id="IPR050736">
    <property type="entry name" value="Sensor_HK_Regulatory"/>
</dbReference>
<feature type="transmembrane region" description="Helical" evidence="6">
    <location>
        <begin position="312"/>
        <end position="330"/>
    </location>
</feature>
<keyword evidence="6" id="KW-0472">Membrane</keyword>
<feature type="transmembrane region" description="Helical" evidence="6">
    <location>
        <begin position="252"/>
        <end position="273"/>
    </location>
</feature>
<reference evidence="8" key="1">
    <citation type="submission" date="2021-04" db="EMBL/GenBank/DDBJ databases">
        <title>Genomic insights into ecological role and evolution of a novel Thermoplasmata order Candidatus Sysuiplasmatales.</title>
        <authorList>
            <person name="Yuan Y."/>
        </authorList>
    </citation>
    <scope>NUCLEOTIDE SEQUENCE</scope>
    <source>
        <strain evidence="9">TUT19-bin139</strain>
        <strain evidence="8">YP2-bin.285</strain>
    </source>
</reference>
<evidence type="ECO:0000313" key="10">
    <source>
        <dbReference type="Proteomes" id="UP000716004"/>
    </source>
</evidence>
<dbReference type="Gene3D" id="3.30.450.40">
    <property type="match status" value="1"/>
</dbReference>
<dbReference type="PRINTS" id="PR00344">
    <property type="entry name" value="BCTRLSENSOR"/>
</dbReference>
<dbReference type="InterPro" id="IPR029016">
    <property type="entry name" value="GAF-like_dom_sf"/>
</dbReference>
<dbReference type="GO" id="GO:0000160">
    <property type="term" value="P:phosphorelay signal transduction system"/>
    <property type="evidence" value="ECO:0007669"/>
    <property type="project" value="UniProtKB-KW"/>
</dbReference>
<evidence type="ECO:0000256" key="6">
    <source>
        <dbReference type="SAM" id="Phobius"/>
    </source>
</evidence>
<comment type="caution">
    <text evidence="8">The sequence shown here is derived from an EMBL/GenBank/DDBJ whole genome shotgun (WGS) entry which is preliminary data.</text>
</comment>
<evidence type="ECO:0000256" key="2">
    <source>
        <dbReference type="ARBA" id="ARBA00012438"/>
    </source>
</evidence>
<dbReference type="Proteomes" id="UP000750197">
    <property type="component" value="Unassembled WGS sequence"/>
</dbReference>
<accession>A0A8J8CDQ7</accession>
<dbReference type="PANTHER" id="PTHR43711">
    <property type="entry name" value="TWO-COMPONENT HISTIDINE KINASE"/>
    <property type="match status" value="1"/>
</dbReference>
<dbReference type="Proteomes" id="UP000716004">
    <property type="component" value="Unassembled WGS sequence"/>
</dbReference>